<dbReference type="InterPro" id="IPR036388">
    <property type="entry name" value="WH-like_DNA-bd_sf"/>
</dbReference>
<dbReference type="EMBL" id="JAENHO010000010">
    <property type="protein sequence ID" value="MBL7259170.1"/>
    <property type="molecule type" value="Genomic_DNA"/>
</dbReference>
<dbReference type="Proteomes" id="UP000598996">
    <property type="component" value="Unassembled WGS sequence"/>
</dbReference>
<comment type="caution">
    <text evidence="2">The sequence shown here is derived from an EMBL/GenBank/DDBJ whole genome shotgun (WGS) entry which is preliminary data.</text>
</comment>
<evidence type="ECO:0000259" key="1">
    <source>
        <dbReference type="Pfam" id="PF12728"/>
    </source>
</evidence>
<gene>
    <name evidence="2" type="ORF">JKJ07_33130</name>
</gene>
<proteinExistence type="predicted"/>
<keyword evidence="3" id="KW-1185">Reference proteome</keyword>
<name>A0ABS1VXG4_9ACTN</name>
<evidence type="ECO:0000313" key="3">
    <source>
        <dbReference type="Proteomes" id="UP000598996"/>
    </source>
</evidence>
<organism evidence="2 3">
    <name type="scientific">Paractinoplanes lichenicola</name>
    <dbReference type="NCBI Taxonomy" id="2802976"/>
    <lineage>
        <taxon>Bacteria</taxon>
        <taxon>Bacillati</taxon>
        <taxon>Actinomycetota</taxon>
        <taxon>Actinomycetes</taxon>
        <taxon>Micromonosporales</taxon>
        <taxon>Micromonosporaceae</taxon>
        <taxon>Paractinoplanes</taxon>
    </lineage>
</organism>
<dbReference type="InterPro" id="IPR009061">
    <property type="entry name" value="DNA-bd_dom_put_sf"/>
</dbReference>
<protein>
    <submittedName>
        <fullName evidence="2">Helix-turn-helix domain-containing protein</fullName>
    </submittedName>
</protein>
<dbReference type="Gene3D" id="1.10.10.10">
    <property type="entry name" value="Winged helix-like DNA-binding domain superfamily/Winged helix DNA-binding domain"/>
    <property type="match status" value="1"/>
</dbReference>
<sequence length="61" mass="7098">MAPLVSESCWTVDDVAAFLRVPKGTLYTWRKRHYGPSASRVGRYLRYDPAEVRAWLKNRAE</sequence>
<dbReference type="Pfam" id="PF12728">
    <property type="entry name" value="HTH_17"/>
    <property type="match status" value="1"/>
</dbReference>
<accession>A0ABS1VXG4</accession>
<evidence type="ECO:0000313" key="2">
    <source>
        <dbReference type="EMBL" id="MBL7259170.1"/>
    </source>
</evidence>
<dbReference type="SUPFAM" id="SSF46955">
    <property type="entry name" value="Putative DNA-binding domain"/>
    <property type="match status" value="1"/>
</dbReference>
<dbReference type="InterPro" id="IPR041657">
    <property type="entry name" value="HTH_17"/>
</dbReference>
<dbReference type="RefSeq" id="WP_202995807.1">
    <property type="nucleotide sequence ID" value="NZ_JAENHO010000010.1"/>
</dbReference>
<reference evidence="2 3" key="1">
    <citation type="submission" date="2021-01" db="EMBL/GenBank/DDBJ databases">
        <title>Actinoplanes sp. nov. LDG1-01 isolated from lichen.</title>
        <authorList>
            <person name="Saeng-In P."/>
            <person name="Phongsopitanun W."/>
            <person name="Kanchanasin P."/>
            <person name="Yuki M."/>
            <person name="Kudo T."/>
            <person name="Ohkuma M."/>
            <person name="Tanasupawat S."/>
        </authorList>
    </citation>
    <scope>NUCLEOTIDE SEQUENCE [LARGE SCALE GENOMIC DNA]</scope>
    <source>
        <strain evidence="2 3">LDG1-01</strain>
    </source>
</reference>
<feature type="domain" description="Helix-turn-helix" evidence="1">
    <location>
        <begin position="11"/>
        <end position="59"/>
    </location>
</feature>